<dbReference type="EMBL" id="AP021906">
    <property type="protein sequence ID" value="BBP87777.1"/>
    <property type="molecule type" value="Genomic_DNA"/>
</dbReference>
<dbReference type="PROSITE" id="PS50294">
    <property type="entry name" value="WD_REPEATS_REGION"/>
    <property type="match status" value="2"/>
</dbReference>
<evidence type="ECO:0000313" key="5">
    <source>
        <dbReference type="Proteomes" id="UP000464658"/>
    </source>
</evidence>
<gene>
    <name evidence="4" type="ORF">BsIDN1_13950</name>
</gene>
<dbReference type="SMART" id="SM00320">
    <property type="entry name" value="WD40"/>
    <property type="match status" value="4"/>
</dbReference>
<dbReference type="PANTHER" id="PTHR44019:SF8">
    <property type="entry name" value="POC1 CENTRIOLAR PROTEIN HOMOLOG"/>
    <property type="match status" value="1"/>
</dbReference>
<dbReference type="Pfam" id="PF00400">
    <property type="entry name" value="WD40"/>
    <property type="match status" value="4"/>
</dbReference>
<dbReference type="InterPro" id="IPR019775">
    <property type="entry name" value="WD40_repeat_CS"/>
</dbReference>
<dbReference type="SUPFAM" id="SSF50978">
    <property type="entry name" value="WD40 repeat-like"/>
    <property type="match status" value="1"/>
</dbReference>
<protein>
    <recommendedName>
        <fullName evidence="6">Anaphase-promoting complex subunit 4 WD40 domain-containing protein</fullName>
    </recommendedName>
</protein>
<dbReference type="InterPro" id="IPR050505">
    <property type="entry name" value="WDR55/POC1"/>
</dbReference>
<keyword evidence="1 3" id="KW-0853">WD repeat</keyword>
<feature type="repeat" description="WD" evidence="3">
    <location>
        <begin position="40"/>
        <end position="81"/>
    </location>
</feature>
<accession>A0A5S9M2F4</accession>
<dbReference type="InterPro" id="IPR036322">
    <property type="entry name" value="WD40_repeat_dom_sf"/>
</dbReference>
<dbReference type="Gene3D" id="2.130.10.10">
    <property type="entry name" value="YVTN repeat-like/Quinoprotein amine dehydrogenase"/>
    <property type="match status" value="1"/>
</dbReference>
<reference evidence="4 5" key="1">
    <citation type="submission" date="2019-12" db="EMBL/GenBank/DDBJ databases">
        <title>Full genome sequence of a Bacillus safensis strain isolated from commercially available natto in Indonesia.</title>
        <authorList>
            <person name="Yoshida M."/>
            <person name="Uomi M."/>
            <person name="Waturangi D."/>
            <person name="Ekaputri J.J."/>
            <person name="Setiamarga D.H.E."/>
        </authorList>
    </citation>
    <scope>NUCLEOTIDE SEQUENCE [LARGE SCALE GENOMIC DNA]</scope>
    <source>
        <strain evidence="4 5">IDN1</strain>
    </source>
</reference>
<feature type="repeat" description="WD" evidence="3">
    <location>
        <begin position="82"/>
        <end position="123"/>
    </location>
</feature>
<feature type="repeat" description="WD" evidence="3">
    <location>
        <begin position="1"/>
        <end position="40"/>
    </location>
</feature>
<dbReference type="InterPro" id="IPR015943">
    <property type="entry name" value="WD40/YVTN_repeat-like_dom_sf"/>
</dbReference>
<dbReference type="Proteomes" id="UP000464658">
    <property type="component" value="Chromosome"/>
</dbReference>
<keyword evidence="2" id="KW-0677">Repeat</keyword>
<organism evidence="4 5">
    <name type="scientific">Bacillus safensis</name>
    <dbReference type="NCBI Taxonomy" id="561879"/>
    <lineage>
        <taxon>Bacteria</taxon>
        <taxon>Bacillati</taxon>
        <taxon>Bacillota</taxon>
        <taxon>Bacilli</taxon>
        <taxon>Bacillales</taxon>
        <taxon>Bacillaceae</taxon>
        <taxon>Bacillus</taxon>
    </lineage>
</organism>
<dbReference type="PROSITE" id="PS00678">
    <property type="entry name" value="WD_REPEATS_1"/>
    <property type="match status" value="1"/>
</dbReference>
<dbReference type="PANTHER" id="PTHR44019">
    <property type="entry name" value="WD REPEAT-CONTAINING PROTEIN 55"/>
    <property type="match status" value="1"/>
</dbReference>
<evidence type="ECO:0000313" key="4">
    <source>
        <dbReference type="EMBL" id="BBP87777.1"/>
    </source>
</evidence>
<evidence type="ECO:0000256" key="2">
    <source>
        <dbReference type="ARBA" id="ARBA00022737"/>
    </source>
</evidence>
<name>A0A5S9M2F4_BACIA</name>
<evidence type="ECO:0008006" key="6">
    <source>
        <dbReference type="Google" id="ProtNLM"/>
    </source>
</evidence>
<dbReference type="AlphaFoldDB" id="A0A5S9M2F4"/>
<dbReference type="PROSITE" id="PS50082">
    <property type="entry name" value="WD_REPEATS_2"/>
    <property type="match status" value="3"/>
</dbReference>
<evidence type="ECO:0000256" key="3">
    <source>
        <dbReference type="PROSITE-ProRule" id="PRU00221"/>
    </source>
</evidence>
<evidence type="ECO:0000256" key="1">
    <source>
        <dbReference type="ARBA" id="ARBA00022574"/>
    </source>
</evidence>
<proteinExistence type="predicted"/>
<sequence length="209" mass="23660">MHRGPITSVLSTQHDQIVYTGGYDRCIYQWNRATGEGTFIGSHEHIINSISLSENAKYLASASSDYTIQLYDTGTNTRIRTLFGHADDVEAVAFAKQDTLLVSVSRDRRCLVWDIETGAILREFHGHSKDVLAVWIHGDKAYTTGDDGYVLVWLYETGEIVGEIGPFDYELDTISGSKKKKYSHLAEMMAPSLFMMRVLYRRRKSLKPI</sequence>
<dbReference type="InterPro" id="IPR001680">
    <property type="entry name" value="WD40_rpt"/>
</dbReference>